<evidence type="ECO:0000313" key="14">
    <source>
        <dbReference type="Proteomes" id="UP000009022"/>
    </source>
</evidence>
<keyword evidence="8" id="KW-0418">Kinase</keyword>
<dbReference type="HOGENOM" id="CLU_001696_0_0_1"/>
<evidence type="ECO:0000256" key="1">
    <source>
        <dbReference type="ARBA" id="ARBA00004419"/>
    </source>
</evidence>
<dbReference type="SMART" id="SM00320">
    <property type="entry name" value="WD40"/>
    <property type="match status" value="5"/>
</dbReference>
<comment type="subcellular location">
    <subcellularLocation>
        <location evidence="1">Cytoplasmic vesicle</location>
        <location evidence="1">Autophagosome</location>
    </subcellularLocation>
</comment>
<dbReference type="PROSITE" id="PS50011">
    <property type="entry name" value="PROTEIN_KINASE_DOM"/>
    <property type="match status" value="1"/>
</dbReference>
<dbReference type="Gene3D" id="1.10.510.10">
    <property type="entry name" value="Transferase(Phosphotransferase) domain 1"/>
    <property type="match status" value="1"/>
</dbReference>
<feature type="compositionally biased region" description="Polar residues" evidence="11">
    <location>
        <begin position="749"/>
        <end position="765"/>
    </location>
</feature>
<evidence type="ECO:0000256" key="8">
    <source>
        <dbReference type="ARBA" id="ARBA00022777"/>
    </source>
</evidence>
<dbReference type="PROSITE" id="PS50082">
    <property type="entry name" value="WD_REPEATS_2"/>
    <property type="match status" value="3"/>
</dbReference>
<evidence type="ECO:0000259" key="12">
    <source>
        <dbReference type="PROSITE" id="PS50011"/>
    </source>
</evidence>
<keyword evidence="9" id="KW-0067">ATP-binding</keyword>
<dbReference type="GO" id="GO:0005770">
    <property type="term" value="C:late endosome"/>
    <property type="evidence" value="ECO:0000318"/>
    <property type="project" value="GO_Central"/>
</dbReference>
<dbReference type="GO" id="GO:0034272">
    <property type="term" value="C:phosphatidylinositol 3-kinase complex, class III, type II"/>
    <property type="evidence" value="ECO:0000318"/>
    <property type="project" value="GO_Central"/>
</dbReference>
<dbReference type="Pfam" id="PF00400">
    <property type="entry name" value="WD40"/>
    <property type="match status" value="2"/>
</dbReference>
<feature type="compositionally biased region" description="Low complexity" evidence="11">
    <location>
        <begin position="722"/>
        <end position="735"/>
    </location>
</feature>
<dbReference type="InterPro" id="IPR008271">
    <property type="entry name" value="Ser/Thr_kinase_AS"/>
</dbReference>
<dbReference type="SUPFAM" id="SSF50978">
    <property type="entry name" value="WD40 repeat-like"/>
    <property type="match status" value="1"/>
</dbReference>
<dbReference type="CDD" id="cd13980">
    <property type="entry name" value="STKc_Vps15"/>
    <property type="match status" value="1"/>
</dbReference>
<accession>B3RZX8</accession>
<dbReference type="FunFam" id="2.130.10.10:FF:001722">
    <property type="entry name" value="Phosphoinositide 3-kinase regulatory subunit 4"/>
    <property type="match status" value="1"/>
</dbReference>
<dbReference type="EMBL" id="DS985246">
    <property type="protein sequence ID" value="EDV23910.1"/>
    <property type="molecule type" value="Genomic_DNA"/>
</dbReference>
<dbReference type="InterPro" id="IPR015943">
    <property type="entry name" value="WD40/YVTN_repeat-like_dom_sf"/>
</dbReference>
<dbReference type="Pfam" id="PF22956">
    <property type="entry name" value="VPS15-like_hel"/>
    <property type="match status" value="1"/>
</dbReference>
<keyword evidence="6" id="KW-0677">Repeat</keyword>
<dbReference type="PhylomeDB" id="B3RZX8"/>
<protein>
    <recommendedName>
        <fullName evidence="2">non-specific serine/threonine protein kinase</fullName>
        <ecNumber evidence="2">2.7.11.1</ecNumber>
    </recommendedName>
</protein>
<dbReference type="GO" id="GO:0005776">
    <property type="term" value="C:autophagosome"/>
    <property type="evidence" value="ECO:0007669"/>
    <property type="project" value="UniProtKB-SubCell"/>
</dbReference>
<dbReference type="Proteomes" id="UP000009022">
    <property type="component" value="Unassembled WGS sequence"/>
</dbReference>
<dbReference type="SMART" id="SM00220">
    <property type="entry name" value="S_TKc"/>
    <property type="match status" value="1"/>
</dbReference>
<name>B3RZX8_TRIAD</name>
<dbReference type="GO" id="GO:0006623">
    <property type="term" value="P:protein targeting to vacuole"/>
    <property type="evidence" value="ECO:0000318"/>
    <property type="project" value="GO_Central"/>
</dbReference>
<feature type="repeat" description="WD" evidence="10">
    <location>
        <begin position="1102"/>
        <end position="1135"/>
    </location>
</feature>
<dbReference type="Gene3D" id="1.25.10.10">
    <property type="entry name" value="Leucine-rich Repeat Variant"/>
    <property type="match status" value="1"/>
</dbReference>
<dbReference type="PROSITE" id="PS50294">
    <property type="entry name" value="WD_REPEATS_REGION"/>
    <property type="match status" value="2"/>
</dbReference>
<evidence type="ECO:0000256" key="10">
    <source>
        <dbReference type="PROSITE-ProRule" id="PRU00221"/>
    </source>
</evidence>
<dbReference type="GO" id="GO:0045324">
    <property type="term" value="P:late endosome to vacuole transport"/>
    <property type="evidence" value="ECO:0000318"/>
    <property type="project" value="GO_Central"/>
</dbReference>
<feature type="region of interest" description="Disordered" evidence="11">
    <location>
        <begin position="1085"/>
        <end position="1104"/>
    </location>
</feature>
<dbReference type="PANTHER" id="PTHR17583:SF0">
    <property type="entry name" value="PHOSPHOINOSITIDE 3-KINASE REGULATORY SUBUNIT 4"/>
    <property type="match status" value="1"/>
</dbReference>
<dbReference type="FunFam" id="1.10.510.10:FF:000497">
    <property type="entry name" value="Phosphoinositide 3-kinase regulatory subunit"/>
    <property type="match status" value="1"/>
</dbReference>
<dbReference type="SUPFAM" id="SSF48371">
    <property type="entry name" value="ARM repeat"/>
    <property type="match status" value="1"/>
</dbReference>
<dbReference type="CTD" id="6754649"/>
<keyword evidence="4 10" id="KW-0853">WD repeat</keyword>
<dbReference type="InterPro" id="IPR011009">
    <property type="entry name" value="Kinase-like_dom_sf"/>
</dbReference>
<dbReference type="PROSITE" id="PS00108">
    <property type="entry name" value="PROTEIN_KINASE_ST"/>
    <property type="match status" value="1"/>
</dbReference>
<dbReference type="eggNOG" id="KOG1240">
    <property type="taxonomic scope" value="Eukaryota"/>
</dbReference>
<reference evidence="13 14" key="1">
    <citation type="journal article" date="2008" name="Nature">
        <title>The Trichoplax genome and the nature of placozoans.</title>
        <authorList>
            <person name="Srivastava M."/>
            <person name="Begovic E."/>
            <person name="Chapman J."/>
            <person name="Putnam N.H."/>
            <person name="Hellsten U."/>
            <person name="Kawashima T."/>
            <person name="Kuo A."/>
            <person name="Mitros T."/>
            <person name="Salamov A."/>
            <person name="Carpenter M.L."/>
            <person name="Signorovitch A.Y."/>
            <person name="Moreno M.A."/>
            <person name="Kamm K."/>
            <person name="Grimwood J."/>
            <person name="Schmutz J."/>
            <person name="Shapiro H."/>
            <person name="Grigoriev I.V."/>
            <person name="Buss L.W."/>
            <person name="Schierwater B."/>
            <person name="Dellaporta S.L."/>
            <person name="Rokhsar D.S."/>
        </authorList>
    </citation>
    <scope>NUCLEOTIDE SEQUENCE [LARGE SCALE GENOMIC DNA]</scope>
    <source>
        <strain evidence="13 14">Grell-BS-1999</strain>
    </source>
</reference>
<dbReference type="InterPro" id="IPR045162">
    <property type="entry name" value="Vps15-like"/>
</dbReference>
<dbReference type="InterPro" id="IPR000719">
    <property type="entry name" value="Prot_kinase_dom"/>
</dbReference>
<evidence type="ECO:0000256" key="9">
    <source>
        <dbReference type="ARBA" id="ARBA00022840"/>
    </source>
</evidence>
<keyword evidence="14" id="KW-1185">Reference proteome</keyword>
<dbReference type="EC" id="2.7.11.1" evidence="2"/>
<dbReference type="RefSeq" id="XP_002113436.1">
    <property type="nucleotide sequence ID" value="XM_002113400.1"/>
</dbReference>
<gene>
    <name evidence="13" type="ORF">TRIADDRAFT_57612</name>
</gene>
<dbReference type="SUPFAM" id="SSF56112">
    <property type="entry name" value="Protein kinase-like (PK-like)"/>
    <property type="match status" value="1"/>
</dbReference>
<dbReference type="PANTHER" id="PTHR17583">
    <property type="entry name" value="PHOSPHOINOSITIDE 3-KINASE REGULATORY SUBUNIT 4"/>
    <property type="match status" value="1"/>
</dbReference>
<dbReference type="InterPro" id="IPR001680">
    <property type="entry name" value="WD40_rpt"/>
</dbReference>
<evidence type="ECO:0000256" key="7">
    <source>
        <dbReference type="ARBA" id="ARBA00022741"/>
    </source>
</evidence>
<evidence type="ECO:0000313" key="13">
    <source>
        <dbReference type="EMBL" id="EDV23910.1"/>
    </source>
</evidence>
<feature type="repeat" description="WD" evidence="10">
    <location>
        <begin position="1024"/>
        <end position="1045"/>
    </location>
</feature>
<dbReference type="KEGG" id="tad:TRIADDRAFT_57612"/>
<dbReference type="GO" id="GO:0005524">
    <property type="term" value="F:ATP binding"/>
    <property type="evidence" value="ECO:0007669"/>
    <property type="project" value="UniProtKB-KW"/>
</dbReference>
<dbReference type="OrthoDB" id="242910at2759"/>
<evidence type="ECO:0000256" key="2">
    <source>
        <dbReference type="ARBA" id="ARBA00012513"/>
    </source>
</evidence>
<feature type="region of interest" description="Disordered" evidence="11">
    <location>
        <begin position="674"/>
        <end position="704"/>
    </location>
</feature>
<dbReference type="STRING" id="10228.B3RZX8"/>
<dbReference type="Gene3D" id="2.130.10.10">
    <property type="entry name" value="YVTN repeat-like/Quinoprotein amine dehydrogenase"/>
    <property type="match status" value="2"/>
</dbReference>
<organism evidence="13 14">
    <name type="scientific">Trichoplax adhaerens</name>
    <name type="common">Trichoplax reptans</name>
    <dbReference type="NCBI Taxonomy" id="10228"/>
    <lineage>
        <taxon>Eukaryota</taxon>
        <taxon>Metazoa</taxon>
        <taxon>Placozoa</taxon>
        <taxon>Uniplacotomia</taxon>
        <taxon>Trichoplacea</taxon>
        <taxon>Trichoplacidae</taxon>
        <taxon>Trichoplax</taxon>
    </lineage>
</organism>
<dbReference type="InterPro" id="IPR011989">
    <property type="entry name" value="ARM-like"/>
</dbReference>
<proteinExistence type="predicted"/>
<dbReference type="FunCoup" id="B3RZX8">
    <property type="interactions" value="2113"/>
</dbReference>
<evidence type="ECO:0000256" key="11">
    <source>
        <dbReference type="SAM" id="MobiDB-lite"/>
    </source>
</evidence>
<dbReference type="InterPro" id="IPR016024">
    <property type="entry name" value="ARM-type_fold"/>
</dbReference>
<dbReference type="GO" id="GO:0071561">
    <property type="term" value="C:nucleus-vacuole junction"/>
    <property type="evidence" value="ECO:0000318"/>
    <property type="project" value="GO_Central"/>
</dbReference>
<dbReference type="InterPro" id="IPR036322">
    <property type="entry name" value="WD40_repeat_dom_sf"/>
</dbReference>
<dbReference type="OMA" id="MLMMRID"/>
<dbReference type="Pfam" id="PF00069">
    <property type="entry name" value="Pkinase"/>
    <property type="match status" value="1"/>
</dbReference>
<keyword evidence="7" id="KW-0547">Nucleotide-binding</keyword>
<dbReference type="InParanoid" id="B3RZX8"/>
<dbReference type="GO" id="GO:0000425">
    <property type="term" value="P:pexophagy"/>
    <property type="evidence" value="ECO:0000318"/>
    <property type="project" value="GO_Central"/>
</dbReference>
<feature type="region of interest" description="Disordered" evidence="11">
    <location>
        <begin position="716"/>
        <end position="770"/>
    </location>
</feature>
<evidence type="ECO:0000256" key="6">
    <source>
        <dbReference type="ARBA" id="ARBA00022737"/>
    </source>
</evidence>
<keyword evidence="5" id="KW-0808">Transferase</keyword>
<dbReference type="AlphaFoldDB" id="B3RZX8"/>
<dbReference type="GeneID" id="6754649"/>
<feature type="domain" description="Protein kinase" evidence="12">
    <location>
        <begin position="1"/>
        <end position="303"/>
    </location>
</feature>
<sequence>MGNQLSSLAPSQILSVDHYLSDLPQYHYEKRGGLTVVKVFALPDAQLPMKFFQDKVHETRGKLNGCASLLPFQRTMISDRAAFLIRQYMKYTLYDRISTRPFLSDIEKKWIAFQLLTAVKQMHSRNIQHGDIKTENVMVTSWNWVMLTDFACYKPVYLPEDNPADFSYFFDTSRRRSCYIACERFLDSTLFARLAENSQSAGTEAASKANTVTETMDYNKLTAAMDIFSVGCVLAELFTEGHQLFDLSQLLAYRQGECLPEDVLSKIDDRSIQELILHMIQKDPMKRYSAEEYLNKWRGHSFPDVFYDFLYYYMESYGQRPFLTSDEKIAKLKEDMNRIIKELTSTDNYINEFLVLILPLLTSCIRDLQVELLTDSQPRAKAAAIRTLTKCLSNVKYVPKSDVNIFLEYILHSLATNDKDVFVRVAYAENIAKLAETALRFLEVSHMKQYSDESIFVKDSTLNFQTSYDIELQALQDLIQKKTVLLLSDTENVVKRAILENGISKLCLFFGRQKASDVLLSHMITFLNDKSDWQMRGTFYDSIIGVAGYVGWQSLSMLRPLLQQGLSDPEEFVICKALEALTDVVNLRLLDGNVVDDVTKEVIPFLYHPMFRKLVSLGFKVEDEEKLLCMKEILLRIHHAKSSMDTSHTSEYGSPEHLELIALTKTKSRSLNLSPAVEISNEDSKKSSRRKSSADVGNSNTMNAEWKHMFGSTQKIDHLPSKKNSSKSLLSNLPSEQIKSSSDRKGSISEKQSQLRSAKNSTSSLAADRGLQKYGSKKGLKAKQVGIVDWEKVPTPAGWKPKGELIAHIREHRGAITKIATSEDSKLFASGSSDGTVKLWEAKRMEGRTTMLKANVTYAFQGSRVTSVEFCQQSSALACATDNGVLRIVRLGEGSTQPTVTNTITLDPKEGSIIDLQYFDSGSQAVLSYVTTHGCICGWDSRMPHRMAWKLQNDLKNGACVKCLTPNPKEQSWVVSSMQGNNEVSMWDVETGARRKMLWASSAPPMSTTQSSPESVLAVYPGPPDDRFILTAGTDRRIRYWDTESCGSSYVVVGSATETTDSSEFQYRSRAIDGTEVIIEKEIKRKENTQEDAPRRGPEAPFIGHHDTINQLTVVKGLQGLMISGAQDGVIKVWV</sequence>
<dbReference type="GO" id="GO:0004674">
    <property type="term" value="F:protein serine/threonine kinase activity"/>
    <property type="evidence" value="ECO:0000318"/>
    <property type="project" value="GO_Central"/>
</dbReference>
<dbReference type="InterPro" id="IPR055231">
    <property type="entry name" value="2AA_helical"/>
</dbReference>
<evidence type="ECO:0000256" key="4">
    <source>
        <dbReference type="ARBA" id="ARBA00022574"/>
    </source>
</evidence>
<evidence type="ECO:0000256" key="3">
    <source>
        <dbReference type="ARBA" id="ARBA00022527"/>
    </source>
</evidence>
<evidence type="ECO:0000256" key="5">
    <source>
        <dbReference type="ARBA" id="ARBA00022679"/>
    </source>
</evidence>
<feature type="repeat" description="WD" evidence="10">
    <location>
        <begin position="809"/>
        <end position="850"/>
    </location>
</feature>
<keyword evidence="3" id="KW-0723">Serine/threonine-protein kinase</keyword>
<dbReference type="GO" id="GO:0034271">
    <property type="term" value="C:phosphatidylinositol 3-kinase complex, class III, type I"/>
    <property type="evidence" value="ECO:0000318"/>
    <property type="project" value="GO_Central"/>
</dbReference>